<evidence type="ECO:0000313" key="3">
    <source>
        <dbReference type="Proteomes" id="UP000543642"/>
    </source>
</evidence>
<keyword evidence="2" id="KW-0418">Kinase</keyword>
<feature type="transmembrane region" description="Helical" evidence="1">
    <location>
        <begin position="83"/>
        <end position="103"/>
    </location>
</feature>
<dbReference type="EMBL" id="JACHFW010000017">
    <property type="protein sequence ID" value="MBB5265986.1"/>
    <property type="molecule type" value="Genomic_DNA"/>
</dbReference>
<dbReference type="GO" id="GO:0016301">
    <property type="term" value="F:kinase activity"/>
    <property type="evidence" value="ECO:0007669"/>
    <property type="project" value="UniProtKB-KW"/>
</dbReference>
<accession>A0A7W8HCJ1</accession>
<feature type="transmembrane region" description="Helical" evidence="1">
    <location>
        <begin position="193"/>
        <end position="215"/>
    </location>
</feature>
<keyword evidence="1" id="KW-0472">Membrane</keyword>
<name>A0A7W8HCJ1_9FIRM</name>
<dbReference type="AlphaFoldDB" id="A0A7W8HCJ1"/>
<keyword evidence="1" id="KW-1133">Transmembrane helix</keyword>
<organism evidence="2 3">
    <name type="scientific">Catenibacillus scindens</name>
    <dbReference type="NCBI Taxonomy" id="673271"/>
    <lineage>
        <taxon>Bacteria</taxon>
        <taxon>Bacillati</taxon>
        <taxon>Bacillota</taxon>
        <taxon>Clostridia</taxon>
        <taxon>Lachnospirales</taxon>
        <taxon>Lachnospiraceae</taxon>
        <taxon>Catenibacillus</taxon>
    </lineage>
</organism>
<keyword evidence="3" id="KW-1185">Reference proteome</keyword>
<comment type="caution">
    <text evidence="2">The sequence shown here is derived from an EMBL/GenBank/DDBJ whole genome shotgun (WGS) entry which is preliminary data.</text>
</comment>
<gene>
    <name evidence="2" type="ORF">HNP82_003138</name>
</gene>
<feature type="transmembrane region" description="Helical" evidence="1">
    <location>
        <begin position="123"/>
        <end position="145"/>
    </location>
</feature>
<proteinExistence type="predicted"/>
<feature type="transmembrane region" description="Helical" evidence="1">
    <location>
        <begin position="157"/>
        <end position="181"/>
    </location>
</feature>
<dbReference type="RefSeq" id="WP_183776204.1">
    <property type="nucleotide sequence ID" value="NZ_JACHFW010000017.1"/>
</dbReference>
<keyword evidence="1" id="KW-0812">Transmembrane</keyword>
<dbReference type="Proteomes" id="UP000543642">
    <property type="component" value="Unassembled WGS sequence"/>
</dbReference>
<protein>
    <submittedName>
        <fullName evidence="2">Signal transduction histidine kinase</fullName>
    </submittedName>
</protein>
<sequence length="357" mass="41616">MIFIIQNIMSIIESFIIVIFMFLFNEGRRKTFINFIGILLAWGLLTINVALTTYNKIFSEYTFLIDIIILLLYAGIFLKFRWYLFLISIVFWNVLLIAANMIGLEIAHLCFKEDYSTLIGTNNIHTCLTLIFCKILWIALLFISWPLKKVLKKNKLSYIEIISLIGMGTITVIFVAFLLLLIQNQQFSLFDSIFKIVFFVFILDGIIFGLLALLIQQKNKIREANYLNQYVEHQKDLYRELLKNVDYLKKQKHNVINALLALNTLIEQKEYDSLKSAIDQTITMLSGTKELSSSNENNMWMALIDYKRQYAREHNIMFNDNIEYGNYTTIRGIDLCVILGNLIDNAIEAEEKEKVLP</sequence>
<evidence type="ECO:0000313" key="2">
    <source>
        <dbReference type="EMBL" id="MBB5265986.1"/>
    </source>
</evidence>
<reference evidence="2 3" key="1">
    <citation type="submission" date="2020-08" db="EMBL/GenBank/DDBJ databases">
        <title>Genomic Encyclopedia of Type Strains, Phase IV (KMG-IV): sequencing the most valuable type-strain genomes for metagenomic binning, comparative biology and taxonomic classification.</title>
        <authorList>
            <person name="Goeker M."/>
        </authorList>
    </citation>
    <scope>NUCLEOTIDE SEQUENCE [LARGE SCALE GENOMIC DNA]</scope>
    <source>
        <strain evidence="2 3">DSM 106146</strain>
    </source>
</reference>
<feature type="transmembrane region" description="Helical" evidence="1">
    <location>
        <begin position="6"/>
        <end position="24"/>
    </location>
</feature>
<feature type="transmembrane region" description="Helical" evidence="1">
    <location>
        <begin position="57"/>
        <end position="76"/>
    </location>
</feature>
<keyword evidence="2" id="KW-0808">Transferase</keyword>
<feature type="transmembrane region" description="Helical" evidence="1">
    <location>
        <begin position="31"/>
        <end position="51"/>
    </location>
</feature>
<evidence type="ECO:0000256" key="1">
    <source>
        <dbReference type="SAM" id="Phobius"/>
    </source>
</evidence>